<sequence length="139" mass="15506">MKGPKFFLVMSFLWKHFLLMADFWCWMASAIGTKTYANSMRTLKLYHNMILCYFSLLVGMAGCLSPFLLCISTNTIPSTLHNTQSFAILFLPTLQVLTKNLLVFPHTPELLEAYIGALSSSHSVLGPVDGPSIERVASK</sequence>
<name>A0AAJ0MNE5_9PEZI</name>
<feature type="transmembrane region" description="Helical" evidence="1">
    <location>
        <begin position="50"/>
        <end position="69"/>
    </location>
</feature>
<comment type="caution">
    <text evidence="2">The sequence shown here is derived from an EMBL/GenBank/DDBJ whole genome shotgun (WGS) entry which is preliminary data.</text>
</comment>
<feature type="transmembrane region" description="Helical" evidence="1">
    <location>
        <begin position="6"/>
        <end position="29"/>
    </location>
</feature>
<keyword evidence="1" id="KW-0812">Transmembrane</keyword>
<evidence type="ECO:0000313" key="3">
    <source>
        <dbReference type="Proteomes" id="UP001285908"/>
    </source>
</evidence>
<evidence type="ECO:0000313" key="2">
    <source>
        <dbReference type="EMBL" id="KAK3487694.1"/>
    </source>
</evidence>
<dbReference type="RefSeq" id="XP_062689821.1">
    <property type="nucleotide sequence ID" value="XM_062833574.1"/>
</dbReference>
<organism evidence="2 3">
    <name type="scientific">Neurospora hispaniola</name>
    <dbReference type="NCBI Taxonomy" id="588809"/>
    <lineage>
        <taxon>Eukaryota</taxon>
        <taxon>Fungi</taxon>
        <taxon>Dikarya</taxon>
        <taxon>Ascomycota</taxon>
        <taxon>Pezizomycotina</taxon>
        <taxon>Sordariomycetes</taxon>
        <taxon>Sordariomycetidae</taxon>
        <taxon>Sordariales</taxon>
        <taxon>Sordariaceae</taxon>
        <taxon>Neurospora</taxon>
    </lineage>
</organism>
<proteinExistence type="predicted"/>
<dbReference type="EMBL" id="JAULSX010000007">
    <property type="protein sequence ID" value="KAK3487694.1"/>
    <property type="molecule type" value="Genomic_DNA"/>
</dbReference>
<dbReference type="Proteomes" id="UP001285908">
    <property type="component" value="Unassembled WGS sequence"/>
</dbReference>
<evidence type="ECO:0000256" key="1">
    <source>
        <dbReference type="SAM" id="Phobius"/>
    </source>
</evidence>
<dbReference type="GeneID" id="87871196"/>
<reference evidence="2 3" key="1">
    <citation type="journal article" date="2023" name="Mol. Phylogenet. Evol.">
        <title>Genome-scale phylogeny and comparative genomics of the fungal order Sordariales.</title>
        <authorList>
            <person name="Hensen N."/>
            <person name="Bonometti L."/>
            <person name="Westerberg I."/>
            <person name="Brannstrom I.O."/>
            <person name="Guillou S."/>
            <person name="Cros-Aarteil S."/>
            <person name="Calhoun S."/>
            <person name="Haridas S."/>
            <person name="Kuo A."/>
            <person name="Mondo S."/>
            <person name="Pangilinan J."/>
            <person name="Riley R."/>
            <person name="LaButti K."/>
            <person name="Andreopoulos B."/>
            <person name="Lipzen A."/>
            <person name="Chen C."/>
            <person name="Yan M."/>
            <person name="Daum C."/>
            <person name="Ng V."/>
            <person name="Clum A."/>
            <person name="Steindorff A."/>
            <person name="Ohm R.A."/>
            <person name="Martin F."/>
            <person name="Silar P."/>
            <person name="Natvig D.O."/>
            <person name="Lalanne C."/>
            <person name="Gautier V."/>
            <person name="Ament-Velasquez S.L."/>
            <person name="Kruys A."/>
            <person name="Hutchinson M.I."/>
            <person name="Powell A.J."/>
            <person name="Barry K."/>
            <person name="Miller A.N."/>
            <person name="Grigoriev I.V."/>
            <person name="Debuchy R."/>
            <person name="Gladieux P."/>
            <person name="Hiltunen Thoren M."/>
            <person name="Johannesson H."/>
        </authorList>
    </citation>
    <scope>NUCLEOTIDE SEQUENCE [LARGE SCALE GENOMIC DNA]</scope>
    <source>
        <strain evidence="2 3">FGSC 10403</strain>
    </source>
</reference>
<gene>
    <name evidence="2" type="ORF">B0T23DRAFT_212086</name>
</gene>
<keyword evidence="1" id="KW-1133">Transmembrane helix</keyword>
<dbReference type="AlphaFoldDB" id="A0AAJ0MNE5"/>
<accession>A0AAJ0MNE5</accession>
<keyword evidence="3" id="KW-1185">Reference proteome</keyword>
<protein>
    <submittedName>
        <fullName evidence="2">Uncharacterized protein</fullName>
    </submittedName>
</protein>
<keyword evidence="1" id="KW-0472">Membrane</keyword>